<dbReference type="KEGG" id="hda:BB347_18425"/>
<proteinExistence type="predicted"/>
<geneLocation type="plasmid" evidence="1">
    <name>unnamed3</name>
</geneLocation>
<organism evidence="2 3">
    <name type="scientific">Natronorubrum daqingense</name>
    <dbReference type="NCBI Taxonomy" id="588898"/>
    <lineage>
        <taxon>Archaea</taxon>
        <taxon>Methanobacteriati</taxon>
        <taxon>Methanobacteriota</taxon>
        <taxon>Stenosarchaea group</taxon>
        <taxon>Halobacteria</taxon>
        <taxon>Halobacteriales</taxon>
        <taxon>Natrialbaceae</taxon>
        <taxon>Natronorubrum</taxon>
    </lineage>
</organism>
<evidence type="ECO:0000313" key="3">
    <source>
        <dbReference type="Proteomes" id="UP000185687"/>
    </source>
</evidence>
<name>A0A1N7G6P2_9EURY</name>
<gene>
    <name evidence="1" type="ORF">BB347_18425</name>
    <name evidence="2" type="ORF">SAMN05421809_3776</name>
</gene>
<accession>A0A1N7G6P2</accession>
<reference evidence="2 3" key="2">
    <citation type="submission" date="2017-01" db="EMBL/GenBank/DDBJ databases">
        <authorList>
            <person name="Mah S.A."/>
            <person name="Swanson W.J."/>
            <person name="Moy G.W."/>
            <person name="Vacquier V.D."/>
        </authorList>
    </citation>
    <scope>NUCLEOTIDE SEQUENCE [LARGE SCALE GENOMIC DNA]</scope>
    <source>
        <strain evidence="2 3">CGMCC 1.8909</strain>
    </source>
</reference>
<dbReference type="OrthoDB" id="384739at2157"/>
<evidence type="ECO:0000313" key="1">
    <source>
        <dbReference type="EMBL" id="APX98685.1"/>
    </source>
</evidence>
<sequence>MPLEIIPNRQLKIDTPDGGSVVWGDVDGETSIPGTFGRTSSGVLLGPLEIAVPDGETLWIDDLSFEAEYDGGWFSLGLVAPLAAAPMADRDETESNPVNRRHILTLLAATVAAGMLSVNASADEDEDEDDDGTVALSVARLEIGDSDQPFSIRIIDIVDEVLPPTTDVLVDQDGRRTGSVGDSDERVTIGSDAETVRIYLEDSIGRISKLLAWAQSHLPGDSSLTFERELPDDADSYDDGTTVDLTDNPVLVNSVDESGYDRTTLEIGETQIPNVSDADAESTTAGEWALEDDTLVYGVGEDAPSESVWTLRTQLSFTQALTT</sequence>
<keyword evidence="3" id="KW-1185">Reference proteome</keyword>
<dbReference type="Proteomes" id="UP000187321">
    <property type="component" value="Plasmid unnamed3"/>
</dbReference>
<dbReference type="EMBL" id="CP019330">
    <property type="protein sequence ID" value="APX98685.1"/>
    <property type="molecule type" value="Genomic_DNA"/>
</dbReference>
<evidence type="ECO:0000313" key="2">
    <source>
        <dbReference type="EMBL" id="SIS08273.1"/>
    </source>
</evidence>
<evidence type="ECO:0000313" key="4">
    <source>
        <dbReference type="Proteomes" id="UP000187321"/>
    </source>
</evidence>
<dbReference type="AlphaFoldDB" id="A0A1N7G6P2"/>
<dbReference type="Proteomes" id="UP000185687">
    <property type="component" value="Unassembled WGS sequence"/>
</dbReference>
<protein>
    <submittedName>
        <fullName evidence="2">Uncharacterized protein</fullName>
    </submittedName>
</protein>
<dbReference type="EMBL" id="FTNP01000009">
    <property type="protein sequence ID" value="SIS08273.1"/>
    <property type="molecule type" value="Genomic_DNA"/>
</dbReference>
<dbReference type="GeneID" id="30957962"/>
<dbReference type="RefSeq" id="WP_076584281.1">
    <property type="nucleotide sequence ID" value="NZ_CP019330.1"/>
</dbReference>
<reference evidence="1 4" key="1">
    <citation type="submission" date="2017-01" db="EMBL/GenBank/DDBJ databases">
        <title>Complete genome sequence of Haloterrigena daqingensis type strain (JX313T).</title>
        <authorList>
            <person name="Shuang W."/>
        </authorList>
    </citation>
    <scope>NUCLEOTIDE SEQUENCE [LARGE SCALE GENOMIC DNA]</scope>
    <source>
        <strain evidence="4">JX313</strain>
        <strain evidence="1">JX313T</strain>
        <plasmid evidence="4">Plasmid unnamed3</plasmid>
        <plasmid evidence="1">unnamed3</plasmid>
    </source>
</reference>
<keyword evidence="1" id="KW-0614">Plasmid</keyword>